<dbReference type="AlphaFoldDB" id="A0A2K1IPC7"/>
<organism evidence="1">
    <name type="scientific">Physcomitrium patens</name>
    <name type="common">Spreading-leaved earth moss</name>
    <name type="synonym">Physcomitrella patens</name>
    <dbReference type="NCBI Taxonomy" id="3218"/>
    <lineage>
        <taxon>Eukaryota</taxon>
        <taxon>Viridiplantae</taxon>
        <taxon>Streptophyta</taxon>
        <taxon>Embryophyta</taxon>
        <taxon>Bryophyta</taxon>
        <taxon>Bryophytina</taxon>
        <taxon>Bryopsida</taxon>
        <taxon>Funariidae</taxon>
        <taxon>Funariales</taxon>
        <taxon>Funariaceae</taxon>
        <taxon>Physcomitrium</taxon>
    </lineage>
</organism>
<dbReference type="InParanoid" id="A0A2K1IPC7"/>
<dbReference type="Gramene" id="Pp3c22_21920V3.1">
    <property type="protein sequence ID" value="Pp3c22_21920V3.1"/>
    <property type="gene ID" value="Pp3c22_21920"/>
</dbReference>
<dbReference type="EMBL" id="ABEU02000022">
    <property type="protein sequence ID" value="PNR31108.1"/>
    <property type="molecule type" value="Genomic_DNA"/>
</dbReference>
<protein>
    <submittedName>
        <fullName evidence="1 2">Uncharacterized protein</fullName>
    </submittedName>
</protein>
<evidence type="ECO:0000313" key="3">
    <source>
        <dbReference type="Proteomes" id="UP000006727"/>
    </source>
</evidence>
<evidence type="ECO:0000313" key="1">
    <source>
        <dbReference type="EMBL" id="PNR31108.1"/>
    </source>
</evidence>
<reference evidence="1 3" key="1">
    <citation type="journal article" date="2008" name="Science">
        <title>The Physcomitrella genome reveals evolutionary insights into the conquest of land by plants.</title>
        <authorList>
            <person name="Rensing S."/>
            <person name="Lang D."/>
            <person name="Zimmer A."/>
            <person name="Terry A."/>
            <person name="Salamov A."/>
            <person name="Shapiro H."/>
            <person name="Nishiyama T."/>
            <person name="Perroud P.-F."/>
            <person name="Lindquist E."/>
            <person name="Kamisugi Y."/>
            <person name="Tanahashi T."/>
            <person name="Sakakibara K."/>
            <person name="Fujita T."/>
            <person name="Oishi K."/>
            <person name="Shin-I T."/>
            <person name="Kuroki Y."/>
            <person name="Toyoda A."/>
            <person name="Suzuki Y."/>
            <person name="Hashimoto A."/>
            <person name="Yamaguchi K."/>
            <person name="Sugano A."/>
            <person name="Kohara Y."/>
            <person name="Fujiyama A."/>
            <person name="Anterola A."/>
            <person name="Aoki S."/>
            <person name="Ashton N."/>
            <person name="Barbazuk W.B."/>
            <person name="Barker E."/>
            <person name="Bennetzen J."/>
            <person name="Bezanilla M."/>
            <person name="Blankenship R."/>
            <person name="Cho S.H."/>
            <person name="Dutcher S."/>
            <person name="Estelle M."/>
            <person name="Fawcett J.A."/>
            <person name="Gundlach H."/>
            <person name="Hanada K."/>
            <person name="Heyl A."/>
            <person name="Hicks K.A."/>
            <person name="Hugh J."/>
            <person name="Lohr M."/>
            <person name="Mayer K."/>
            <person name="Melkozernov A."/>
            <person name="Murata T."/>
            <person name="Nelson D."/>
            <person name="Pils B."/>
            <person name="Prigge M."/>
            <person name="Reiss B."/>
            <person name="Renner T."/>
            <person name="Rombauts S."/>
            <person name="Rushton P."/>
            <person name="Sanderfoot A."/>
            <person name="Schween G."/>
            <person name="Shiu S.-H."/>
            <person name="Stueber K."/>
            <person name="Theodoulou F.L."/>
            <person name="Tu H."/>
            <person name="Van de Peer Y."/>
            <person name="Verrier P.J."/>
            <person name="Waters E."/>
            <person name="Wood A."/>
            <person name="Yang L."/>
            <person name="Cove D."/>
            <person name="Cuming A."/>
            <person name="Hasebe M."/>
            <person name="Lucas S."/>
            <person name="Mishler D.B."/>
            <person name="Reski R."/>
            <person name="Grigoriev I."/>
            <person name="Quatrano R.S."/>
            <person name="Boore J.L."/>
        </authorList>
    </citation>
    <scope>NUCLEOTIDE SEQUENCE [LARGE SCALE GENOMIC DNA]</scope>
    <source>
        <strain evidence="2 3">cv. Gransden 2004</strain>
    </source>
</reference>
<evidence type="ECO:0000313" key="2">
    <source>
        <dbReference type="EnsemblPlants" id="Pp3c22_21920V3.1"/>
    </source>
</evidence>
<reference evidence="2" key="3">
    <citation type="submission" date="2020-12" db="UniProtKB">
        <authorList>
            <consortium name="EnsemblPlants"/>
        </authorList>
    </citation>
    <scope>IDENTIFICATION</scope>
</reference>
<sequence>MVRSEDDPILKSSAICRNMIDIFDINYVLYYALITHRRVNVDPTPQHVAQEDFTSLLMLPSDKSYSPSCFK</sequence>
<dbReference type="Proteomes" id="UP000006727">
    <property type="component" value="Chromosome 22"/>
</dbReference>
<keyword evidence="3" id="KW-1185">Reference proteome</keyword>
<gene>
    <name evidence="1" type="ORF">PHYPA_027424</name>
</gene>
<name>A0A2K1IPC7_PHYPA</name>
<proteinExistence type="predicted"/>
<reference evidence="1 3" key="2">
    <citation type="journal article" date="2018" name="Plant J.">
        <title>The Physcomitrella patens chromosome-scale assembly reveals moss genome structure and evolution.</title>
        <authorList>
            <person name="Lang D."/>
            <person name="Ullrich K.K."/>
            <person name="Murat F."/>
            <person name="Fuchs J."/>
            <person name="Jenkins J."/>
            <person name="Haas F.B."/>
            <person name="Piednoel M."/>
            <person name="Gundlach H."/>
            <person name="Van Bel M."/>
            <person name="Meyberg R."/>
            <person name="Vives C."/>
            <person name="Morata J."/>
            <person name="Symeonidi A."/>
            <person name="Hiss M."/>
            <person name="Muchero W."/>
            <person name="Kamisugi Y."/>
            <person name="Saleh O."/>
            <person name="Blanc G."/>
            <person name="Decker E.L."/>
            <person name="van Gessel N."/>
            <person name="Grimwood J."/>
            <person name="Hayes R.D."/>
            <person name="Graham S.W."/>
            <person name="Gunter L.E."/>
            <person name="McDaniel S.F."/>
            <person name="Hoernstein S.N.W."/>
            <person name="Larsson A."/>
            <person name="Li F.W."/>
            <person name="Perroud P.F."/>
            <person name="Phillips J."/>
            <person name="Ranjan P."/>
            <person name="Rokshar D.S."/>
            <person name="Rothfels C.J."/>
            <person name="Schneider L."/>
            <person name="Shu S."/>
            <person name="Stevenson D.W."/>
            <person name="Thummler F."/>
            <person name="Tillich M."/>
            <person name="Villarreal Aguilar J.C."/>
            <person name="Widiez T."/>
            <person name="Wong G.K."/>
            <person name="Wymore A."/>
            <person name="Zhang Y."/>
            <person name="Zimmer A.D."/>
            <person name="Quatrano R.S."/>
            <person name="Mayer K.F.X."/>
            <person name="Goodstein D."/>
            <person name="Casacuberta J.M."/>
            <person name="Vandepoele K."/>
            <person name="Reski R."/>
            <person name="Cuming A.C."/>
            <person name="Tuskan G.A."/>
            <person name="Maumus F."/>
            <person name="Salse J."/>
            <person name="Schmutz J."/>
            <person name="Rensing S.A."/>
        </authorList>
    </citation>
    <scope>NUCLEOTIDE SEQUENCE [LARGE SCALE GENOMIC DNA]</scope>
    <source>
        <strain evidence="2 3">cv. Gransden 2004</strain>
    </source>
</reference>
<dbReference type="EnsemblPlants" id="Pp3c22_21920V3.1">
    <property type="protein sequence ID" value="Pp3c22_21920V3.1"/>
    <property type="gene ID" value="Pp3c22_21920"/>
</dbReference>
<accession>A0A2K1IPC7</accession>